<dbReference type="Proteomes" id="UP000018416">
    <property type="component" value="Unassembled WGS sequence"/>
</dbReference>
<dbReference type="InterPro" id="IPR029044">
    <property type="entry name" value="Nucleotide-diphossugar_trans"/>
</dbReference>
<dbReference type="AlphaFoldDB" id="N9G3X4"/>
<dbReference type="PATRIC" id="fig|1217668.3.peg.2044"/>
<dbReference type="HOGENOM" id="CLU_076613_0_0_6"/>
<accession>N9G3X4</accession>
<organism evidence="3 4">
    <name type="scientific">Acinetobacter lwoffii NIPH 478</name>
    <dbReference type="NCBI Taxonomy" id="1217668"/>
    <lineage>
        <taxon>Bacteria</taxon>
        <taxon>Pseudomonadati</taxon>
        <taxon>Pseudomonadota</taxon>
        <taxon>Gammaproteobacteria</taxon>
        <taxon>Moraxellales</taxon>
        <taxon>Moraxellaceae</taxon>
        <taxon>Acinetobacter</taxon>
    </lineage>
</organism>
<dbReference type="SUPFAM" id="SSF53448">
    <property type="entry name" value="Nucleotide-diphospho-sugar transferases"/>
    <property type="match status" value="1"/>
</dbReference>
<keyword evidence="1" id="KW-0812">Transmembrane</keyword>
<proteinExistence type="predicted"/>
<dbReference type="Pfam" id="PF00535">
    <property type="entry name" value="Glycos_transf_2"/>
    <property type="match status" value="1"/>
</dbReference>
<dbReference type="RefSeq" id="WP_005107850.1">
    <property type="nucleotide sequence ID" value="NZ_KB849836.1"/>
</dbReference>
<feature type="domain" description="Glycosyltransferase 2-like" evidence="2">
    <location>
        <begin position="10"/>
        <end position="141"/>
    </location>
</feature>
<evidence type="ECO:0000259" key="2">
    <source>
        <dbReference type="Pfam" id="PF00535"/>
    </source>
</evidence>
<feature type="transmembrane region" description="Helical" evidence="1">
    <location>
        <begin position="241"/>
        <end position="260"/>
    </location>
</feature>
<evidence type="ECO:0000313" key="4">
    <source>
        <dbReference type="Proteomes" id="UP000018416"/>
    </source>
</evidence>
<gene>
    <name evidence="3" type="ORF">F923_02091</name>
</gene>
<evidence type="ECO:0000313" key="3">
    <source>
        <dbReference type="EMBL" id="ENW29582.1"/>
    </source>
</evidence>
<dbReference type="Gene3D" id="3.90.550.10">
    <property type="entry name" value="Spore Coat Polysaccharide Biosynthesis Protein SpsA, Chain A"/>
    <property type="match status" value="1"/>
</dbReference>
<comment type="caution">
    <text evidence="3">The sequence shown here is derived from an EMBL/GenBank/DDBJ whole genome shotgun (WGS) entry which is preliminary data.</text>
</comment>
<keyword evidence="1" id="KW-0472">Membrane</keyword>
<dbReference type="EMBL" id="APQU01000014">
    <property type="protein sequence ID" value="ENW29582.1"/>
    <property type="molecule type" value="Genomic_DNA"/>
</dbReference>
<protein>
    <recommendedName>
        <fullName evidence="2">Glycosyltransferase 2-like domain-containing protein</fullName>
    </recommendedName>
</protein>
<sequence>MKFDKESDVTIVLTSCKRFKLLKKTLESIDRFNTYSVREVIITEDSGDERVWEVIPQHWKDFTRVIINKPKLGQIKSIDLAYSFVNTPYIFHCEDDWNFYRINFIEESKRVLENNSKILQVWLRNFQNDVHKRYPFHYLGDKYSLDDFSYFILGSNDDTWKGFSFNPGLRRKKDYMIIQPYYRNIDSSITEANISKQYHQMGMSAAILENSAVEHMGWGHHIKTSEDFKLLKIKNKIKIRYSLYGFLLGIISFGIFEYFLNWIN</sequence>
<name>N9G3X4_ACILW</name>
<dbReference type="CDD" id="cd00761">
    <property type="entry name" value="Glyco_tranf_GTA_type"/>
    <property type="match status" value="1"/>
</dbReference>
<reference evidence="3 4" key="1">
    <citation type="submission" date="2013-02" db="EMBL/GenBank/DDBJ databases">
        <title>The Genome Sequence of Acinetobacter lwoffii NIPH 478.</title>
        <authorList>
            <consortium name="The Broad Institute Genome Sequencing Platform"/>
            <consortium name="The Broad Institute Genome Sequencing Center for Infectious Disease"/>
            <person name="Cerqueira G."/>
            <person name="Feldgarden M."/>
            <person name="Courvalin P."/>
            <person name="Perichon B."/>
            <person name="Grillot-Courvalin C."/>
            <person name="Clermont D."/>
            <person name="Rocha E."/>
            <person name="Yoon E.-J."/>
            <person name="Nemec A."/>
            <person name="Walker B."/>
            <person name="Young S.K."/>
            <person name="Zeng Q."/>
            <person name="Gargeya S."/>
            <person name="Fitzgerald M."/>
            <person name="Haas B."/>
            <person name="Abouelleil A."/>
            <person name="Alvarado L."/>
            <person name="Arachchi H.M."/>
            <person name="Berlin A.M."/>
            <person name="Chapman S.B."/>
            <person name="Dewar J."/>
            <person name="Goldberg J."/>
            <person name="Griggs A."/>
            <person name="Gujja S."/>
            <person name="Hansen M."/>
            <person name="Howarth C."/>
            <person name="Imamovic A."/>
            <person name="Larimer J."/>
            <person name="McCowan C."/>
            <person name="Murphy C."/>
            <person name="Neiman D."/>
            <person name="Pearson M."/>
            <person name="Priest M."/>
            <person name="Roberts A."/>
            <person name="Saif S."/>
            <person name="Shea T."/>
            <person name="Sisk P."/>
            <person name="Sykes S."/>
            <person name="Wortman J."/>
            <person name="Nusbaum C."/>
            <person name="Birren B."/>
        </authorList>
    </citation>
    <scope>NUCLEOTIDE SEQUENCE [LARGE SCALE GENOMIC DNA]</scope>
    <source>
        <strain evidence="3 4">NIPH 478</strain>
    </source>
</reference>
<evidence type="ECO:0000256" key="1">
    <source>
        <dbReference type="SAM" id="Phobius"/>
    </source>
</evidence>
<keyword evidence="1" id="KW-1133">Transmembrane helix</keyword>
<dbReference type="InterPro" id="IPR001173">
    <property type="entry name" value="Glyco_trans_2-like"/>
</dbReference>